<evidence type="ECO:0000313" key="1">
    <source>
        <dbReference type="EMBL" id="QPB09346.1"/>
    </source>
</evidence>
<accession>A0A873WIN8</accession>
<sequence length="71" mass="7871">MNKYNVTFIRHDDTLVANVPCVNEEKDVLLGGGLVDSRLGHLEVDIKTGTLVLRSNCANDSLTAECRLHYI</sequence>
<dbReference type="Proteomes" id="UP000662782">
    <property type="component" value="Segment"/>
</dbReference>
<evidence type="ECO:0000313" key="2">
    <source>
        <dbReference type="Proteomes" id="UP000662782"/>
    </source>
</evidence>
<proteinExistence type="predicted"/>
<keyword evidence="2" id="KW-1185">Reference proteome</keyword>
<reference evidence="1 2" key="1">
    <citation type="submission" date="2020-07" db="EMBL/GenBank/DDBJ databases">
        <title>Complete genome sequence of Klebsiella pneumoniae phage Miami.</title>
        <authorList>
            <person name="Mora D.A."/>
            <person name="Lessor L."/>
            <person name="Gill J."/>
            <person name="Liu M."/>
        </authorList>
    </citation>
    <scope>NUCLEOTIDE SEQUENCE [LARGE SCALE GENOMIC DNA]</scope>
</reference>
<protein>
    <submittedName>
        <fullName evidence="1">Uncharacterized protein</fullName>
    </submittedName>
</protein>
<gene>
    <name evidence="1" type="ORF">CPT_Miami_251</name>
</gene>
<name>A0A873WIN8_9CAUD</name>
<dbReference type="EMBL" id="MT701590">
    <property type="protein sequence ID" value="QPB09346.1"/>
    <property type="molecule type" value="Genomic_DNA"/>
</dbReference>
<organism evidence="1 2">
    <name type="scientific">Klebsiella phage Miami</name>
    <dbReference type="NCBI Taxonomy" id="2767581"/>
    <lineage>
        <taxon>Viruses</taxon>
        <taxon>Duplodnaviria</taxon>
        <taxon>Heunggongvirae</taxon>
        <taxon>Uroviricota</taxon>
        <taxon>Caudoviricetes</taxon>
        <taxon>Chimalliviridae</taxon>
        <taxon>Miamivirus</taxon>
        <taxon>Miamivirus miami</taxon>
    </lineage>
</organism>